<evidence type="ECO:0000313" key="3">
    <source>
        <dbReference type="Proteomes" id="UP000609651"/>
    </source>
</evidence>
<evidence type="ECO:0008006" key="4">
    <source>
        <dbReference type="Google" id="ProtNLM"/>
    </source>
</evidence>
<evidence type="ECO:0000256" key="1">
    <source>
        <dbReference type="SAM" id="SignalP"/>
    </source>
</evidence>
<sequence length="302" mass="33008">MTRRPSPPPAVRLALTACAALLCTGAGCTPKAKGPWYGRPTLSEDLTREQLVRHINDQAARTAGWQCQSMTVQVANYPKAGGMIAVEYPRRLRLKAKAVIPVADVGSNADRVWCWVNPKIGGPGPETLTCKHPNFDAVRCAAEQSGGMQIPFDPDWMMEVLGVAPLDPRSVTLQKAPDGGPLWHLVSHRTDASGRRVLRVIHVDAAHGQVLAHELRDAANDRVLARAELQDHRRDPETDVVLPHTIHITWPAAGMPGMTMRLGEIEVNPRNLPDDLWSIPGGQRVRHLDDEGRITTAAACSY</sequence>
<dbReference type="Proteomes" id="UP000609651">
    <property type="component" value="Unassembled WGS sequence"/>
</dbReference>
<dbReference type="PROSITE" id="PS51257">
    <property type="entry name" value="PROKAR_LIPOPROTEIN"/>
    <property type="match status" value="1"/>
</dbReference>
<dbReference type="RefSeq" id="WP_171185675.1">
    <property type="nucleotide sequence ID" value="NZ_WTPX01000040.1"/>
</dbReference>
<keyword evidence="3" id="KW-1185">Reference proteome</keyword>
<gene>
    <name evidence="2" type="ORF">LzC2_16170</name>
</gene>
<protein>
    <recommendedName>
        <fullName evidence="4">Lipoprotein</fullName>
    </recommendedName>
</protein>
<dbReference type="EMBL" id="WTPX01000040">
    <property type="protein sequence ID" value="NNJ25546.1"/>
    <property type="molecule type" value="Genomic_DNA"/>
</dbReference>
<evidence type="ECO:0000313" key="2">
    <source>
        <dbReference type="EMBL" id="NNJ25546.1"/>
    </source>
</evidence>
<organism evidence="2 3">
    <name type="scientific">Alienimonas chondri</name>
    <dbReference type="NCBI Taxonomy" id="2681879"/>
    <lineage>
        <taxon>Bacteria</taxon>
        <taxon>Pseudomonadati</taxon>
        <taxon>Planctomycetota</taxon>
        <taxon>Planctomycetia</taxon>
        <taxon>Planctomycetales</taxon>
        <taxon>Planctomycetaceae</taxon>
        <taxon>Alienimonas</taxon>
    </lineage>
</organism>
<accession>A0ABX1VES0</accession>
<feature type="chain" id="PRO_5046639612" description="Lipoprotein" evidence="1">
    <location>
        <begin position="20"/>
        <end position="302"/>
    </location>
</feature>
<feature type="signal peptide" evidence="1">
    <location>
        <begin position="1"/>
        <end position="19"/>
    </location>
</feature>
<reference evidence="2 3" key="1">
    <citation type="journal article" date="2020" name="Syst. Appl. Microbiol.">
        <title>Alienimonas chondri sp. nov., a novel planctomycete isolated from the biofilm of the red alga Chondrus crispus.</title>
        <authorList>
            <person name="Vitorino I."/>
            <person name="Albuquerque L."/>
            <person name="Wiegand S."/>
            <person name="Kallscheuer N."/>
            <person name="da Costa M.S."/>
            <person name="Lobo-da-Cunha A."/>
            <person name="Jogler C."/>
            <person name="Lage O.M."/>
        </authorList>
    </citation>
    <scope>NUCLEOTIDE SEQUENCE [LARGE SCALE GENOMIC DNA]</scope>
    <source>
        <strain evidence="2 3">LzC2</strain>
    </source>
</reference>
<keyword evidence="1" id="KW-0732">Signal</keyword>
<comment type="caution">
    <text evidence="2">The sequence shown here is derived from an EMBL/GenBank/DDBJ whole genome shotgun (WGS) entry which is preliminary data.</text>
</comment>
<name>A0ABX1VES0_9PLAN</name>
<proteinExistence type="predicted"/>